<name>A0A835MUA7_9ROSI</name>
<dbReference type="AlphaFoldDB" id="A0A835MUA7"/>
<accession>A0A835MUA7</accession>
<comment type="caution">
    <text evidence="2">The sequence shown here is derived from an EMBL/GenBank/DDBJ whole genome shotgun (WGS) entry which is preliminary data.</text>
</comment>
<gene>
    <name evidence="2" type="ORF">SADUNF_Sadunf10G0054600</name>
</gene>
<dbReference type="PROSITE" id="PS51186">
    <property type="entry name" value="GNAT"/>
    <property type="match status" value="2"/>
</dbReference>
<evidence type="ECO:0000313" key="3">
    <source>
        <dbReference type="Proteomes" id="UP000657918"/>
    </source>
</evidence>
<dbReference type="PANTHER" id="PTHR46067:SF27">
    <property type="entry name" value="ACYL-COA N-ACYLTRANSFERASES (NAT) SUPERFAMILY PROTEIN"/>
    <property type="match status" value="1"/>
</dbReference>
<dbReference type="OrthoDB" id="630895at2759"/>
<proteinExistence type="predicted"/>
<dbReference type="GO" id="GO:0016747">
    <property type="term" value="F:acyltransferase activity, transferring groups other than amino-acyl groups"/>
    <property type="evidence" value="ECO:0007669"/>
    <property type="project" value="InterPro"/>
</dbReference>
<sequence length="400" mass="45300">MDPSRISLRPFKLSDVDDFLKWASDDRVTRYLRWNSINSREEALKYLEKVAIHHPWRRSICLDDHSIGYISISPESGEDRCRARLGYALAAEYWGQGIATIALKMAVSGVFKEVAGLVRVHAVVEVENKGSQRVLEKTGFLKEGLLRKYGYCKGEIRDMIVIYCGHTHACILFCVKLSSSCVFLILFSFKHINSSLNYQESEASLLKSAHIILQMEQNSFTSDLLKEGGDDFSDISLRPLDLSDIDDFMVWATDAKVARFCSWEPYTNKEDALNYIKNSVLPHPWFKAVCLNNRPIGAVSVTKNSGNDICRGELGYAFASQYWGKGFATKAVKLVAKTIFIEWPHLERLEALVDVKNAGSQRVLEKAGFEREGVLRKYLLLKGKSRDMVMFSLLSTDPQI</sequence>
<protein>
    <recommendedName>
        <fullName evidence="1">N-acetyltransferase domain-containing protein</fullName>
    </recommendedName>
</protein>
<reference evidence="2 3" key="1">
    <citation type="submission" date="2020-10" db="EMBL/GenBank/DDBJ databases">
        <title>Plant Genome Project.</title>
        <authorList>
            <person name="Zhang R.-G."/>
        </authorList>
    </citation>
    <scope>NUCLEOTIDE SEQUENCE [LARGE SCALE GENOMIC DNA]</scope>
    <source>
        <strain evidence="2">FAFU-HL-1</strain>
        <tissue evidence="2">Leaf</tissue>
    </source>
</reference>
<dbReference type="Pfam" id="PF13302">
    <property type="entry name" value="Acetyltransf_3"/>
    <property type="match status" value="2"/>
</dbReference>
<evidence type="ECO:0000313" key="2">
    <source>
        <dbReference type="EMBL" id="KAF9673731.1"/>
    </source>
</evidence>
<dbReference type="SUPFAM" id="SSF55729">
    <property type="entry name" value="Acyl-CoA N-acyltransferases (Nat)"/>
    <property type="match status" value="2"/>
</dbReference>
<dbReference type="Proteomes" id="UP000657918">
    <property type="component" value="Unassembled WGS sequence"/>
</dbReference>
<dbReference type="InterPro" id="IPR016181">
    <property type="entry name" value="Acyl_CoA_acyltransferase"/>
</dbReference>
<dbReference type="InterPro" id="IPR000182">
    <property type="entry name" value="GNAT_dom"/>
</dbReference>
<organism evidence="2 3">
    <name type="scientific">Salix dunnii</name>
    <dbReference type="NCBI Taxonomy" id="1413687"/>
    <lineage>
        <taxon>Eukaryota</taxon>
        <taxon>Viridiplantae</taxon>
        <taxon>Streptophyta</taxon>
        <taxon>Embryophyta</taxon>
        <taxon>Tracheophyta</taxon>
        <taxon>Spermatophyta</taxon>
        <taxon>Magnoliopsida</taxon>
        <taxon>eudicotyledons</taxon>
        <taxon>Gunneridae</taxon>
        <taxon>Pentapetalae</taxon>
        <taxon>rosids</taxon>
        <taxon>fabids</taxon>
        <taxon>Malpighiales</taxon>
        <taxon>Salicaceae</taxon>
        <taxon>Saliceae</taxon>
        <taxon>Salix</taxon>
    </lineage>
</organism>
<keyword evidence="3" id="KW-1185">Reference proteome</keyword>
<dbReference type="PANTHER" id="PTHR46067">
    <property type="entry name" value="ACYL-COA N-ACYLTRANSFERASES (NAT) SUPERFAMILY PROTEIN"/>
    <property type="match status" value="1"/>
</dbReference>
<evidence type="ECO:0000259" key="1">
    <source>
        <dbReference type="PROSITE" id="PS51186"/>
    </source>
</evidence>
<feature type="domain" description="N-acetyltransferase" evidence="1">
    <location>
        <begin position="6"/>
        <end position="163"/>
    </location>
</feature>
<dbReference type="Gene3D" id="3.40.630.30">
    <property type="match status" value="2"/>
</dbReference>
<dbReference type="EMBL" id="JADGMS010000010">
    <property type="protein sequence ID" value="KAF9673731.1"/>
    <property type="molecule type" value="Genomic_DNA"/>
</dbReference>
<feature type="domain" description="N-acetyltransferase" evidence="1">
    <location>
        <begin position="235"/>
        <end position="387"/>
    </location>
</feature>